<name>A0ABR0WCB1_REHGL</name>
<protein>
    <recommendedName>
        <fullName evidence="3">DDE Tnp4 domain-containing protein</fullName>
    </recommendedName>
</protein>
<gene>
    <name evidence="1" type="ORF">DH2020_022082</name>
</gene>
<evidence type="ECO:0000313" key="2">
    <source>
        <dbReference type="Proteomes" id="UP001318860"/>
    </source>
</evidence>
<organism evidence="1 2">
    <name type="scientific">Rehmannia glutinosa</name>
    <name type="common">Chinese foxglove</name>
    <dbReference type="NCBI Taxonomy" id="99300"/>
    <lineage>
        <taxon>Eukaryota</taxon>
        <taxon>Viridiplantae</taxon>
        <taxon>Streptophyta</taxon>
        <taxon>Embryophyta</taxon>
        <taxon>Tracheophyta</taxon>
        <taxon>Spermatophyta</taxon>
        <taxon>Magnoliopsida</taxon>
        <taxon>eudicotyledons</taxon>
        <taxon>Gunneridae</taxon>
        <taxon>Pentapetalae</taxon>
        <taxon>asterids</taxon>
        <taxon>lamiids</taxon>
        <taxon>Lamiales</taxon>
        <taxon>Orobanchaceae</taxon>
        <taxon>Rehmannieae</taxon>
        <taxon>Rehmannia</taxon>
    </lineage>
</organism>
<proteinExistence type="predicted"/>
<keyword evidence="2" id="KW-1185">Reference proteome</keyword>
<reference evidence="1 2" key="1">
    <citation type="journal article" date="2021" name="Comput. Struct. Biotechnol. J.">
        <title>De novo genome assembly of the potent medicinal plant Rehmannia glutinosa using nanopore technology.</title>
        <authorList>
            <person name="Ma L."/>
            <person name="Dong C."/>
            <person name="Song C."/>
            <person name="Wang X."/>
            <person name="Zheng X."/>
            <person name="Niu Y."/>
            <person name="Chen S."/>
            <person name="Feng W."/>
        </authorList>
    </citation>
    <scope>NUCLEOTIDE SEQUENCE [LARGE SCALE GENOMIC DNA]</scope>
    <source>
        <strain evidence="1">DH-2019</strain>
    </source>
</reference>
<dbReference type="EMBL" id="JABTTQ020000012">
    <property type="protein sequence ID" value="KAK6145262.1"/>
    <property type="molecule type" value="Genomic_DNA"/>
</dbReference>
<dbReference type="Proteomes" id="UP001318860">
    <property type="component" value="Unassembled WGS sequence"/>
</dbReference>
<accession>A0ABR0WCB1</accession>
<comment type="caution">
    <text evidence="1">The sequence shown here is derived from an EMBL/GenBank/DDBJ whole genome shotgun (WGS) entry which is preliminary data.</text>
</comment>
<sequence length="130" mass="14929">MNFSYVLIGWEGSTADSRRLRDAVTRTNGLKSLMGSYYLCDCGYPNSPVFLAPYCGVRYHLDECGSGSLSPQNFKEFMDVDPLEEQFPEYIIEPTSSYVDVDFIDNVETSQPWTNWRDCLAISMYTEWRG</sequence>
<evidence type="ECO:0000313" key="1">
    <source>
        <dbReference type="EMBL" id="KAK6145262.1"/>
    </source>
</evidence>
<evidence type="ECO:0008006" key="3">
    <source>
        <dbReference type="Google" id="ProtNLM"/>
    </source>
</evidence>